<organism evidence="1">
    <name type="scientific">Anguilla anguilla</name>
    <name type="common">European freshwater eel</name>
    <name type="synonym">Muraena anguilla</name>
    <dbReference type="NCBI Taxonomy" id="7936"/>
    <lineage>
        <taxon>Eukaryota</taxon>
        <taxon>Metazoa</taxon>
        <taxon>Chordata</taxon>
        <taxon>Craniata</taxon>
        <taxon>Vertebrata</taxon>
        <taxon>Euteleostomi</taxon>
        <taxon>Actinopterygii</taxon>
        <taxon>Neopterygii</taxon>
        <taxon>Teleostei</taxon>
        <taxon>Anguilliformes</taxon>
        <taxon>Anguillidae</taxon>
        <taxon>Anguilla</taxon>
    </lineage>
</organism>
<accession>A0A0E9XXH7</accession>
<sequence>MGDVSVDDSVFSSIGCSHSEKPASGQRLFAAASAPPHPLGCLLKRLLF</sequence>
<name>A0A0E9XXH7_ANGAN</name>
<evidence type="ECO:0000313" key="1">
    <source>
        <dbReference type="EMBL" id="JAI06561.1"/>
    </source>
</evidence>
<dbReference type="AlphaFoldDB" id="A0A0E9XXH7"/>
<reference evidence="1" key="1">
    <citation type="submission" date="2014-11" db="EMBL/GenBank/DDBJ databases">
        <authorList>
            <person name="Amaro Gonzalez C."/>
        </authorList>
    </citation>
    <scope>NUCLEOTIDE SEQUENCE</scope>
</reference>
<dbReference type="EMBL" id="GBXM01002017">
    <property type="protein sequence ID" value="JAI06561.1"/>
    <property type="molecule type" value="Transcribed_RNA"/>
</dbReference>
<protein>
    <submittedName>
        <fullName evidence="1">Uncharacterized protein</fullName>
    </submittedName>
</protein>
<proteinExistence type="predicted"/>
<reference evidence="1" key="2">
    <citation type="journal article" date="2015" name="Fish Shellfish Immunol.">
        <title>Early steps in the European eel (Anguilla anguilla)-Vibrio vulnificus interaction in the gills: Role of the RtxA13 toxin.</title>
        <authorList>
            <person name="Callol A."/>
            <person name="Pajuelo D."/>
            <person name="Ebbesson L."/>
            <person name="Teles M."/>
            <person name="MacKenzie S."/>
            <person name="Amaro C."/>
        </authorList>
    </citation>
    <scope>NUCLEOTIDE SEQUENCE</scope>
</reference>